<dbReference type="Proteomes" id="UP000318199">
    <property type="component" value="Unassembled WGS sequence"/>
</dbReference>
<sequence length="108" mass="12186">MTSSKTIARERDHACKNQGGYCCYCTLPMLPVGDASPLECTAEHLQALCDGGTHRGNIAAAHRWCNQRRHDLFQPAPPPEKYRQIVEKQVANNTWFSTPLLKQLEEYA</sequence>
<dbReference type="EMBL" id="VOBQ01000024">
    <property type="protein sequence ID" value="TWO67027.1"/>
    <property type="molecule type" value="Genomic_DNA"/>
</dbReference>
<protein>
    <recommendedName>
        <fullName evidence="3">HNH endonuclease</fullName>
    </recommendedName>
</protein>
<reference evidence="1 2" key="1">
    <citation type="submission" date="2019-07" db="EMBL/GenBank/DDBJ databases">
        <title>Caenimonas sedimenti sp. nov., isolated from activated sludge.</title>
        <authorList>
            <person name="Xu J."/>
        </authorList>
    </citation>
    <scope>NUCLEOTIDE SEQUENCE [LARGE SCALE GENOMIC DNA]</scope>
    <source>
        <strain evidence="1 2">HX-9-20</strain>
    </source>
</reference>
<organism evidence="1 2">
    <name type="scientific">Caenimonas sedimenti</name>
    <dbReference type="NCBI Taxonomy" id="2596921"/>
    <lineage>
        <taxon>Bacteria</taxon>
        <taxon>Pseudomonadati</taxon>
        <taxon>Pseudomonadota</taxon>
        <taxon>Betaproteobacteria</taxon>
        <taxon>Burkholderiales</taxon>
        <taxon>Comamonadaceae</taxon>
        <taxon>Caenimonas</taxon>
    </lineage>
</organism>
<name>A0A562ZGV0_9BURK</name>
<evidence type="ECO:0000313" key="1">
    <source>
        <dbReference type="EMBL" id="TWO67027.1"/>
    </source>
</evidence>
<evidence type="ECO:0000313" key="2">
    <source>
        <dbReference type="Proteomes" id="UP000318199"/>
    </source>
</evidence>
<keyword evidence="2" id="KW-1185">Reference proteome</keyword>
<dbReference type="Gene3D" id="1.10.30.50">
    <property type="match status" value="1"/>
</dbReference>
<dbReference type="AlphaFoldDB" id="A0A562ZGV0"/>
<evidence type="ECO:0008006" key="3">
    <source>
        <dbReference type="Google" id="ProtNLM"/>
    </source>
</evidence>
<dbReference type="OrthoDB" id="9802901at2"/>
<gene>
    <name evidence="1" type="ORF">FN976_26200</name>
</gene>
<comment type="caution">
    <text evidence="1">The sequence shown here is derived from an EMBL/GenBank/DDBJ whole genome shotgun (WGS) entry which is preliminary data.</text>
</comment>
<proteinExistence type="predicted"/>
<dbReference type="RefSeq" id="WP_145896536.1">
    <property type="nucleotide sequence ID" value="NZ_VOBQ01000024.1"/>
</dbReference>
<accession>A0A562ZGV0</accession>